<dbReference type="Proteomes" id="UP000265520">
    <property type="component" value="Unassembled WGS sequence"/>
</dbReference>
<organism evidence="1 2">
    <name type="scientific">Trifolium medium</name>
    <dbReference type="NCBI Taxonomy" id="97028"/>
    <lineage>
        <taxon>Eukaryota</taxon>
        <taxon>Viridiplantae</taxon>
        <taxon>Streptophyta</taxon>
        <taxon>Embryophyta</taxon>
        <taxon>Tracheophyta</taxon>
        <taxon>Spermatophyta</taxon>
        <taxon>Magnoliopsida</taxon>
        <taxon>eudicotyledons</taxon>
        <taxon>Gunneridae</taxon>
        <taxon>Pentapetalae</taxon>
        <taxon>rosids</taxon>
        <taxon>fabids</taxon>
        <taxon>Fabales</taxon>
        <taxon>Fabaceae</taxon>
        <taxon>Papilionoideae</taxon>
        <taxon>50 kb inversion clade</taxon>
        <taxon>NPAAA clade</taxon>
        <taxon>Hologalegina</taxon>
        <taxon>IRL clade</taxon>
        <taxon>Trifolieae</taxon>
        <taxon>Trifolium</taxon>
    </lineage>
</organism>
<name>A0A392U5I9_9FABA</name>
<protein>
    <submittedName>
        <fullName evidence="1">Uncharacterized protein</fullName>
    </submittedName>
</protein>
<proteinExistence type="predicted"/>
<reference evidence="1 2" key="1">
    <citation type="journal article" date="2018" name="Front. Plant Sci.">
        <title>Red Clover (Trifolium pratense) and Zigzag Clover (T. medium) - A Picture of Genomic Similarities and Differences.</title>
        <authorList>
            <person name="Dluhosova J."/>
            <person name="Istvanek J."/>
            <person name="Nedelnik J."/>
            <person name="Repkova J."/>
        </authorList>
    </citation>
    <scope>NUCLEOTIDE SEQUENCE [LARGE SCALE GENOMIC DNA]</scope>
    <source>
        <strain evidence="2">cv. 10/8</strain>
        <tissue evidence="1">Leaf</tissue>
    </source>
</reference>
<comment type="caution">
    <text evidence="1">The sequence shown here is derived from an EMBL/GenBank/DDBJ whole genome shotgun (WGS) entry which is preliminary data.</text>
</comment>
<feature type="non-terminal residue" evidence="1">
    <location>
        <position position="37"/>
    </location>
</feature>
<evidence type="ECO:0000313" key="1">
    <source>
        <dbReference type="EMBL" id="MCI68014.1"/>
    </source>
</evidence>
<dbReference type="AlphaFoldDB" id="A0A392U5I9"/>
<accession>A0A392U5I9</accession>
<evidence type="ECO:0000313" key="2">
    <source>
        <dbReference type="Proteomes" id="UP000265520"/>
    </source>
</evidence>
<sequence length="37" mass="3966">MLGSNSIDSKFTADEESETNLLSCDTWKTSCIPDIGG</sequence>
<keyword evidence="2" id="KW-1185">Reference proteome</keyword>
<dbReference type="EMBL" id="LXQA010728749">
    <property type="protein sequence ID" value="MCI68014.1"/>
    <property type="molecule type" value="Genomic_DNA"/>
</dbReference>